<protein>
    <submittedName>
        <fullName evidence="1">Uncharacterized protein</fullName>
    </submittedName>
</protein>
<evidence type="ECO:0000313" key="1">
    <source>
        <dbReference type="EMBL" id="NWC13053.1"/>
    </source>
</evidence>
<proteinExistence type="predicted"/>
<reference evidence="1 2" key="1">
    <citation type="submission" date="2020-04" db="EMBL/GenBank/DDBJ databases">
        <title>Molecular characterization of pseudomonads from Agaricus bisporus reveal novel blotch 2 pathogens in Western Europe.</title>
        <authorList>
            <person name="Taparia T."/>
            <person name="Krijger M."/>
            <person name="Haynes E."/>
            <person name="Elpinstone J.G."/>
            <person name="Noble R."/>
            <person name="Van Der Wolf J."/>
        </authorList>
    </citation>
    <scope>NUCLEOTIDE SEQUENCE [LARGE SCALE GENOMIC DNA]</scope>
    <source>
        <strain evidence="1 2">IPO3738</strain>
    </source>
</reference>
<dbReference type="EMBL" id="JACAQE010000001">
    <property type="protein sequence ID" value="NWC13053.1"/>
    <property type="molecule type" value="Genomic_DNA"/>
</dbReference>
<dbReference type="AlphaFoldDB" id="A0A7Y7XVG5"/>
<name>A0A7Y7XVG5_9PSED</name>
<evidence type="ECO:0000313" key="2">
    <source>
        <dbReference type="Proteomes" id="UP000517547"/>
    </source>
</evidence>
<sequence>MEDRGWGSHRIKSSNQDGINVFVRHYKHRVALRMLSSDQVINFPSWVLIESPRIVSTGTCDIAVVLTPMHDEVAPHFSEAKMQFHSFERALGQLNDLLPLNQKQPFLVIGFSSLETAMDVLEMLPSGVENIIERVIEFPRDLYQAGVGVLSYFGEVLKQKHPDVKAKVRIEQDGNIVRMTIDTPDGTKEVIEKTLQDFALVVTNQAPPEKLLDTKLEVHALTSKLMMAEMEVRQVRDLMRISESYQGERIQSLEQDVRFLREQIGCQIRAIDTSHQLLSKQSAKEERLIMACIDSSRRTVDELVADAWDSAEVKSALMAIKLSLESSTPPDGEKVSEALITVRRLSPDTFIDLTEAVKNTLYGVSGNTVFLCLQQVAKLFG</sequence>
<accession>A0A7Y7XVG5</accession>
<dbReference type="Proteomes" id="UP000517547">
    <property type="component" value="Unassembled WGS sequence"/>
</dbReference>
<dbReference type="RefSeq" id="WP_146049241.1">
    <property type="nucleotide sequence ID" value="NZ_JACAQE010000001.1"/>
</dbReference>
<comment type="caution">
    <text evidence="1">The sequence shown here is derived from an EMBL/GenBank/DDBJ whole genome shotgun (WGS) entry which is preliminary data.</text>
</comment>
<gene>
    <name evidence="1" type="ORF">HX845_05355</name>
</gene>
<organism evidence="1 2">
    <name type="scientific">Pseudomonas gingeri</name>
    <dbReference type="NCBI Taxonomy" id="117681"/>
    <lineage>
        <taxon>Bacteria</taxon>
        <taxon>Pseudomonadati</taxon>
        <taxon>Pseudomonadota</taxon>
        <taxon>Gammaproteobacteria</taxon>
        <taxon>Pseudomonadales</taxon>
        <taxon>Pseudomonadaceae</taxon>
        <taxon>Pseudomonas</taxon>
    </lineage>
</organism>